<evidence type="ECO:0000313" key="2">
    <source>
        <dbReference type="Proteomes" id="UP001596045"/>
    </source>
</evidence>
<sequence length="124" mass="14088">MTLKDRWYRDKLKKKAKKGFQGYPLATVAFYGPDDKRATKVSVAIIVDEGNEVSLLERWLSDSVDVRVDPQINESIVHFIEHHGVRSIAATDRIIGCPHEEGIDYPEGEICPACSFWAGRDRWA</sequence>
<gene>
    <name evidence="1" type="ORF">ACFPM8_06125</name>
</gene>
<organism evidence="1 2">
    <name type="scientific">Paraherbaspirillum soli</name>
    <dbReference type="NCBI Taxonomy" id="631222"/>
    <lineage>
        <taxon>Bacteria</taxon>
        <taxon>Pseudomonadati</taxon>
        <taxon>Pseudomonadota</taxon>
        <taxon>Betaproteobacteria</taxon>
        <taxon>Burkholderiales</taxon>
        <taxon>Oxalobacteraceae</taxon>
        <taxon>Paraherbaspirillum</taxon>
    </lineage>
</organism>
<accession>A0ABW0M5U2</accession>
<dbReference type="RefSeq" id="WP_378996080.1">
    <property type="nucleotide sequence ID" value="NZ_JBHSMT010000010.1"/>
</dbReference>
<keyword evidence="2" id="KW-1185">Reference proteome</keyword>
<evidence type="ECO:0000313" key="1">
    <source>
        <dbReference type="EMBL" id="MFC5473533.1"/>
    </source>
</evidence>
<reference evidence="2" key="1">
    <citation type="journal article" date="2019" name="Int. J. Syst. Evol. Microbiol.">
        <title>The Global Catalogue of Microorganisms (GCM) 10K type strain sequencing project: providing services to taxonomists for standard genome sequencing and annotation.</title>
        <authorList>
            <consortium name="The Broad Institute Genomics Platform"/>
            <consortium name="The Broad Institute Genome Sequencing Center for Infectious Disease"/>
            <person name="Wu L."/>
            <person name="Ma J."/>
        </authorList>
    </citation>
    <scope>NUCLEOTIDE SEQUENCE [LARGE SCALE GENOMIC DNA]</scope>
    <source>
        <strain evidence="2">JCM 17066</strain>
    </source>
</reference>
<protein>
    <submittedName>
        <fullName evidence="1">Uncharacterized protein</fullName>
    </submittedName>
</protein>
<name>A0ABW0M5U2_9BURK</name>
<dbReference type="Proteomes" id="UP001596045">
    <property type="component" value="Unassembled WGS sequence"/>
</dbReference>
<proteinExistence type="predicted"/>
<comment type="caution">
    <text evidence="1">The sequence shown here is derived from an EMBL/GenBank/DDBJ whole genome shotgun (WGS) entry which is preliminary data.</text>
</comment>
<dbReference type="EMBL" id="JBHSMT010000010">
    <property type="protein sequence ID" value="MFC5473533.1"/>
    <property type="molecule type" value="Genomic_DNA"/>
</dbReference>